<dbReference type="PROSITE" id="PS51257">
    <property type="entry name" value="PROKAR_LIPOPROTEIN"/>
    <property type="match status" value="1"/>
</dbReference>
<dbReference type="PANTHER" id="PTHR42928">
    <property type="entry name" value="TRICARBOXYLATE-BINDING PROTEIN"/>
    <property type="match status" value="1"/>
</dbReference>
<evidence type="ECO:0000256" key="1">
    <source>
        <dbReference type="ARBA" id="ARBA00006987"/>
    </source>
</evidence>
<keyword evidence="2" id="KW-0675">Receptor</keyword>
<dbReference type="InterPro" id="IPR042100">
    <property type="entry name" value="Bug_dom1"/>
</dbReference>
<comment type="similarity">
    <text evidence="1">Belongs to the UPF0065 (bug) family.</text>
</comment>
<organism evidence="2 3">
    <name type="scientific">Cupriavidus plantarum</name>
    <dbReference type="NCBI Taxonomy" id="942865"/>
    <lineage>
        <taxon>Bacteria</taxon>
        <taxon>Pseudomonadati</taxon>
        <taxon>Pseudomonadota</taxon>
        <taxon>Betaproteobacteria</taxon>
        <taxon>Burkholderiales</taxon>
        <taxon>Burkholderiaceae</taxon>
        <taxon>Cupriavidus</taxon>
    </lineage>
</organism>
<dbReference type="PIRSF" id="PIRSF017082">
    <property type="entry name" value="YflP"/>
    <property type="match status" value="1"/>
</dbReference>
<dbReference type="OrthoDB" id="8678477at2"/>
<proteinExistence type="inferred from homology"/>
<dbReference type="Pfam" id="PF03401">
    <property type="entry name" value="TctC"/>
    <property type="match status" value="1"/>
</dbReference>
<dbReference type="InterPro" id="IPR005064">
    <property type="entry name" value="BUG"/>
</dbReference>
<evidence type="ECO:0000313" key="3">
    <source>
        <dbReference type="Proteomes" id="UP000245754"/>
    </source>
</evidence>
<dbReference type="Gene3D" id="3.40.190.150">
    <property type="entry name" value="Bordetella uptake gene, domain 1"/>
    <property type="match status" value="1"/>
</dbReference>
<keyword evidence="3" id="KW-1185">Reference proteome</keyword>
<protein>
    <submittedName>
        <fullName evidence="2">Tripartite-type tricarboxylate transporter receptor subunit TctC</fullName>
    </submittedName>
</protein>
<evidence type="ECO:0000313" key="2">
    <source>
        <dbReference type="EMBL" id="PWK33410.1"/>
    </source>
</evidence>
<accession>A0A316EPM1</accession>
<gene>
    <name evidence="2" type="ORF">C7419_10483</name>
</gene>
<dbReference type="PANTHER" id="PTHR42928:SF5">
    <property type="entry name" value="BLR1237 PROTEIN"/>
    <property type="match status" value="1"/>
</dbReference>
<sequence>MRKISIVGKLLATVLAISASAAAMACGEPGNTRPIKLVVSQQAGGSTDTLARMWAEYVGRDIGSTVVVENRAGAGGVIAAKSVLAQPADGCTLFLAGVSQMVLNKFAYAPLSYSPEKDFAPVAVLTTVPFVLVANPQTGYRTLADLIAAAKAKPGAIDFASSGAGNSTHVVVELFQKNQNIRLTHIPYKGEPDGIVATVGGQTQVMAPVMGSAMPQIKAGKLVPLVQFAPKRAADLPDVPTASELGLVGFDDLGWMGVAAKAGTPPEVLTRLHASTQRFLADKATLEKLKTMQVVAMPGPMERLMQLTARDTAKVQEAIANIEFKAN</sequence>
<dbReference type="EMBL" id="QGGT01000004">
    <property type="protein sequence ID" value="PWK33410.1"/>
    <property type="molecule type" value="Genomic_DNA"/>
</dbReference>
<dbReference type="Gene3D" id="3.40.190.10">
    <property type="entry name" value="Periplasmic binding protein-like II"/>
    <property type="match status" value="1"/>
</dbReference>
<dbReference type="RefSeq" id="WP_109584527.1">
    <property type="nucleotide sequence ID" value="NZ_JACBYU010000005.1"/>
</dbReference>
<reference evidence="2 3" key="1">
    <citation type="submission" date="2018-05" db="EMBL/GenBank/DDBJ databases">
        <title>Genomic Encyclopedia of Type Strains, Phase IV (KMG-V): Genome sequencing to study the core and pangenomes of soil and plant-associated prokaryotes.</title>
        <authorList>
            <person name="Whitman W."/>
        </authorList>
    </citation>
    <scope>NUCLEOTIDE SEQUENCE [LARGE SCALE GENOMIC DNA]</scope>
    <source>
        <strain evidence="2 3">SLV-132</strain>
    </source>
</reference>
<comment type="caution">
    <text evidence="2">The sequence shown here is derived from an EMBL/GenBank/DDBJ whole genome shotgun (WGS) entry which is preliminary data.</text>
</comment>
<dbReference type="CDD" id="cd07012">
    <property type="entry name" value="PBP2_Bug_TTT"/>
    <property type="match status" value="1"/>
</dbReference>
<dbReference type="Proteomes" id="UP000245754">
    <property type="component" value="Unassembled WGS sequence"/>
</dbReference>
<dbReference type="SUPFAM" id="SSF53850">
    <property type="entry name" value="Periplasmic binding protein-like II"/>
    <property type="match status" value="1"/>
</dbReference>
<dbReference type="AlphaFoldDB" id="A0A316EPM1"/>
<name>A0A316EPM1_9BURK</name>